<evidence type="ECO:0000259" key="2">
    <source>
        <dbReference type="PROSITE" id="PS50020"/>
    </source>
</evidence>
<dbReference type="SUPFAM" id="SSF51045">
    <property type="entry name" value="WW domain"/>
    <property type="match status" value="1"/>
</dbReference>
<feature type="compositionally biased region" description="Acidic residues" evidence="1">
    <location>
        <begin position="29"/>
        <end position="44"/>
    </location>
</feature>
<dbReference type="Proteomes" id="UP000053989">
    <property type="component" value="Unassembled WGS sequence"/>
</dbReference>
<feature type="compositionally biased region" description="Basic and acidic residues" evidence="1">
    <location>
        <begin position="528"/>
        <end position="539"/>
    </location>
</feature>
<gene>
    <name evidence="3" type="ORF">SCLCIDRAFT_707946</name>
</gene>
<sequence>MEDDTEILDWGNEEEERNTVGGVQRSVALEEDAVSLGGDEEEDEFLAHQSRVPQGTKSTNRSQTPSRLAEPSAKGMVTDTRQRRGAEPVRPDTPPKHLEKTQQSSTLPLSLGLGTLTHALPAKPVSSMPHSDRNKRNGGAPSTRSHDNGDSLPSGWEIKWSRSTSEVYYYNTRTEESTWTCPDSPSLCEAHSYRPEGSLDRGLSSRNGDIPSRKGRSDGDDLSYDDRHYRPAENGRRDDRSTQTYSGDSYQTSNRQNGPSLLPSRTRDDERGPPSRRPHSPPSGRDSVQSTRCEAPVAAALSSQDRIWVASDVIVQPRERERRQHDSGVVPSDYDRRHSRDTDKSSTLRPRSPVIYSRDPQDPETSSKSAQSVPNSSASRNKSRFSQPATTRSDQRQSDGYDTQLHNDGPILYRTPIDVIPAKGLPTGPRSLPSMQGDSTVPPAIEAQRSRKRTPLPPQSAIYPGSKASDLDTGCITRPSVTEAQVGSLRERNTKVAHLDNDIPTSDRHASQHMSTYGSSSLPSATDRATDHMEYDRPRNPRRGKPRSQADSYVPNESSIAKERYPDNMDIDDAPPRHPDFQRSLLRRPPAGEEHAGQTALDSSSSFESSRLRAPFLPERPRAESSVRGRYDELSHPNPARDIPSEDRYGPVSLPQRDRTRSQSAMRTPPAVPSVRLSGTNNIPIGTRNKPLGNAPSLPQSNMSRVAVISGSNAEPILSHPRFPTREGPPPTSDVDNQRGAELTRLRRQSPRSFFATN</sequence>
<proteinExistence type="predicted"/>
<evidence type="ECO:0000313" key="4">
    <source>
        <dbReference type="Proteomes" id="UP000053989"/>
    </source>
</evidence>
<dbReference type="Gene3D" id="2.20.70.10">
    <property type="match status" value="1"/>
</dbReference>
<dbReference type="Pfam" id="PF00397">
    <property type="entry name" value="WW"/>
    <property type="match status" value="1"/>
</dbReference>
<feature type="compositionally biased region" description="Low complexity" evidence="1">
    <location>
        <begin position="101"/>
        <end position="117"/>
    </location>
</feature>
<feature type="compositionally biased region" description="Basic and acidic residues" evidence="1">
    <location>
        <begin position="211"/>
        <end position="241"/>
    </location>
</feature>
<feature type="compositionally biased region" description="Polar residues" evidence="1">
    <location>
        <begin position="242"/>
        <end position="259"/>
    </location>
</feature>
<feature type="compositionally biased region" description="Basic and acidic residues" evidence="1">
    <location>
        <begin position="619"/>
        <end position="635"/>
    </location>
</feature>
<feature type="compositionally biased region" description="Basic and acidic residues" evidence="1">
    <location>
        <begin position="489"/>
        <end position="510"/>
    </location>
</feature>
<dbReference type="SMART" id="SM00456">
    <property type="entry name" value="WW"/>
    <property type="match status" value="1"/>
</dbReference>
<keyword evidence="4" id="KW-1185">Reference proteome</keyword>
<dbReference type="OrthoDB" id="548295at2759"/>
<feature type="domain" description="WW" evidence="2">
    <location>
        <begin position="150"/>
        <end position="184"/>
    </location>
</feature>
<dbReference type="AlphaFoldDB" id="A0A0C3AWY4"/>
<dbReference type="EMBL" id="KN822006">
    <property type="protein sequence ID" value="KIM69492.1"/>
    <property type="molecule type" value="Genomic_DNA"/>
</dbReference>
<feature type="region of interest" description="Disordered" evidence="1">
    <location>
        <begin position="713"/>
        <end position="758"/>
    </location>
</feature>
<feature type="compositionally biased region" description="Polar residues" evidence="1">
    <location>
        <begin position="549"/>
        <end position="559"/>
    </location>
</feature>
<dbReference type="HOGENOM" id="CLU_367674_0_0_1"/>
<feature type="compositionally biased region" description="Basic and acidic residues" evidence="1">
    <location>
        <begin position="80"/>
        <end position="100"/>
    </location>
</feature>
<feature type="compositionally biased region" description="Polar residues" evidence="1">
    <location>
        <begin position="51"/>
        <end position="66"/>
    </location>
</feature>
<dbReference type="CDD" id="cd00201">
    <property type="entry name" value="WW"/>
    <property type="match status" value="1"/>
</dbReference>
<feature type="compositionally biased region" description="Basic and acidic residues" evidence="1">
    <location>
        <begin position="317"/>
        <end position="326"/>
    </location>
</feature>
<dbReference type="InParanoid" id="A0A0C3AWY4"/>
<reference evidence="4" key="2">
    <citation type="submission" date="2015-01" db="EMBL/GenBank/DDBJ databases">
        <title>Evolutionary Origins and Diversification of the Mycorrhizal Mutualists.</title>
        <authorList>
            <consortium name="DOE Joint Genome Institute"/>
            <consortium name="Mycorrhizal Genomics Consortium"/>
            <person name="Kohler A."/>
            <person name="Kuo A."/>
            <person name="Nagy L.G."/>
            <person name="Floudas D."/>
            <person name="Copeland A."/>
            <person name="Barry K.W."/>
            <person name="Cichocki N."/>
            <person name="Veneault-Fourrey C."/>
            <person name="LaButti K."/>
            <person name="Lindquist E.A."/>
            <person name="Lipzen A."/>
            <person name="Lundell T."/>
            <person name="Morin E."/>
            <person name="Murat C."/>
            <person name="Riley R."/>
            <person name="Ohm R."/>
            <person name="Sun H."/>
            <person name="Tunlid A."/>
            <person name="Henrissat B."/>
            <person name="Grigoriev I.V."/>
            <person name="Hibbett D.S."/>
            <person name="Martin F."/>
        </authorList>
    </citation>
    <scope>NUCLEOTIDE SEQUENCE [LARGE SCALE GENOMIC DNA]</scope>
    <source>
        <strain evidence="4">Foug A</strain>
    </source>
</reference>
<dbReference type="InterPro" id="IPR001202">
    <property type="entry name" value="WW_dom"/>
</dbReference>
<organism evidence="3 4">
    <name type="scientific">Scleroderma citrinum Foug A</name>
    <dbReference type="NCBI Taxonomy" id="1036808"/>
    <lineage>
        <taxon>Eukaryota</taxon>
        <taxon>Fungi</taxon>
        <taxon>Dikarya</taxon>
        <taxon>Basidiomycota</taxon>
        <taxon>Agaricomycotina</taxon>
        <taxon>Agaricomycetes</taxon>
        <taxon>Agaricomycetidae</taxon>
        <taxon>Boletales</taxon>
        <taxon>Sclerodermatineae</taxon>
        <taxon>Sclerodermataceae</taxon>
        <taxon>Scleroderma</taxon>
    </lineage>
</organism>
<feature type="compositionally biased region" description="Acidic residues" evidence="1">
    <location>
        <begin position="1"/>
        <end position="16"/>
    </location>
</feature>
<feature type="compositionally biased region" description="Polar residues" evidence="1">
    <location>
        <begin position="363"/>
        <end position="392"/>
    </location>
</feature>
<feature type="compositionally biased region" description="Basic and acidic residues" evidence="1">
    <location>
        <begin position="333"/>
        <end position="346"/>
    </location>
</feature>
<reference evidence="3 4" key="1">
    <citation type="submission" date="2014-04" db="EMBL/GenBank/DDBJ databases">
        <authorList>
            <consortium name="DOE Joint Genome Institute"/>
            <person name="Kuo A."/>
            <person name="Kohler A."/>
            <person name="Nagy L.G."/>
            <person name="Floudas D."/>
            <person name="Copeland A."/>
            <person name="Barry K.W."/>
            <person name="Cichocki N."/>
            <person name="Veneault-Fourrey C."/>
            <person name="LaButti K."/>
            <person name="Lindquist E.A."/>
            <person name="Lipzen A."/>
            <person name="Lundell T."/>
            <person name="Morin E."/>
            <person name="Murat C."/>
            <person name="Sun H."/>
            <person name="Tunlid A."/>
            <person name="Henrissat B."/>
            <person name="Grigoriev I.V."/>
            <person name="Hibbett D.S."/>
            <person name="Martin F."/>
            <person name="Nordberg H.P."/>
            <person name="Cantor M.N."/>
            <person name="Hua S.X."/>
        </authorList>
    </citation>
    <scope>NUCLEOTIDE SEQUENCE [LARGE SCALE GENOMIC DNA]</scope>
    <source>
        <strain evidence="3 4">Foug A</strain>
    </source>
</reference>
<protein>
    <recommendedName>
        <fullName evidence="2">WW domain-containing protein</fullName>
    </recommendedName>
</protein>
<dbReference type="PROSITE" id="PS50020">
    <property type="entry name" value="WW_DOMAIN_2"/>
    <property type="match status" value="1"/>
</dbReference>
<name>A0A0C3AWY4_9AGAM</name>
<evidence type="ECO:0000256" key="1">
    <source>
        <dbReference type="SAM" id="MobiDB-lite"/>
    </source>
</evidence>
<feature type="region of interest" description="Disordered" evidence="1">
    <location>
        <begin position="174"/>
        <end position="701"/>
    </location>
</feature>
<feature type="region of interest" description="Disordered" evidence="1">
    <location>
        <begin position="1"/>
        <end position="157"/>
    </location>
</feature>
<dbReference type="InterPro" id="IPR036020">
    <property type="entry name" value="WW_dom_sf"/>
</dbReference>
<dbReference type="STRING" id="1036808.A0A0C3AWY4"/>
<dbReference type="PROSITE" id="PS01159">
    <property type="entry name" value="WW_DOMAIN_1"/>
    <property type="match status" value="1"/>
</dbReference>
<accession>A0A0C3AWY4</accession>
<feature type="compositionally biased region" description="Basic and acidic residues" evidence="1">
    <location>
        <begin position="736"/>
        <end position="745"/>
    </location>
</feature>
<feature type="compositionally biased region" description="Polar residues" evidence="1">
    <location>
        <begin position="512"/>
        <end position="524"/>
    </location>
</feature>
<evidence type="ECO:0000313" key="3">
    <source>
        <dbReference type="EMBL" id="KIM69492.1"/>
    </source>
</evidence>